<dbReference type="InterPro" id="IPR001296">
    <property type="entry name" value="Glyco_trans_1"/>
</dbReference>
<sequence length="311" mass="34555">MLTWHVHGNYLYYLSQARHEFFLVTLPGHPPGHAGRTGSLPWGANVHEVPAAEVSAGEFDCVLYQSRRHWDEDRLRWLSPAQRSLPAIYLEHDPPQQHPTATRHPAADSDARIVHVTHFNALMWDNGQARTHVIEHGVLVPPEARYTGERDAGIVVVNHLRERGRRLGCDVYESVRGRVPLTLVGMGSTALGGCGEKPNLELPAFMSGFRFFFNPIRYTSLGLSVLEAMTVGLPVVALATTEMATVIRNGENGYADTNVERLVEVMHELIADPALARRWGEAARACASTRFSIGRFAADWERLIVDAAREG</sequence>
<dbReference type="Pfam" id="PF00534">
    <property type="entry name" value="Glycos_transf_1"/>
    <property type="match status" value="1"/>
</dbReference>
<evidence type="ECO:0000313" key="2">
    <source>
        <dbReference type="EMBL" id="ABI15640.1"/>
    </source>
</evidence>
<dbReference type="EMBL" id="DQ826744">
    <property type="protein sequence ID" value="ABI15640.1"/>
    <property type="molecule type" value="Genomic_DNA"/>
</dbReference>
<dbReference type="PANTHER" id="PTHR12526">
    <property type="entry name" value="GLYCOSYLTRANSFERASE"/>
    <property type="match status" value="1"/>
</dbReference>
<dbReference type="SUPFAM" id="SSF53756">
    <property type="entry name" value="UDP-Glycosyltransferase/glycogen phosphorylase"/>
    <property type="match status" value="1"/>
</dbReference>
<dbReference type="CDD" id="cd03801">
    <property type="entry name" value="GT4_PimA-like"/>
    <property type="match status" value="1"/>
</dbReference>
<reference evidence="2" key="2">
    <citation type="submission" date="2006-06" db="EMBL/GenBank/DDBJ databases">
        <authorList>
            <person name="Chae J.-C."/>
            <person name="Song B."/>
            <person name="Zylstra G.J."/>
        </authorList>
    </citation>
    <scope>NUCLEOTIDE SEQUENCE</scope>
</reference>
<proteinExistence type="predicted"/>
<evidence type="ECO:0000259" key="1">
    <source>
        <dbReference type="Pfam" id="PF00534"/>
    </source>
</evidence>
<name>Q0MX71_9BACT</name>
<dbReference type="Gene3D" id="3.40.50.2000">
    <property type="entry name" value="Glycogen Phosphorylase B"/>
    <property type="match status" value="1"/>
</dbReference>
<accession>Q0MX71</accession>
<reference evidence="2" key="1">
    <citation type="journal article" date="2002" name="FEMS Microbiol. Lett.">
        <title>Characterization of bacterial consortia capable of degrading 4-chlorobenzoate and 4-bromobenzoate under denitrifying conditions.</title>
        <authorList>
            <person name="Song B."/>
            <person name="Kerkhof L.J."/>
            <person name="Haggblom M.M."/>
        </authorList>
    </citation>
    <scope>NUCLEOTIDE SEQUENCE</scope>
</reference>
<dbReference type="AlphaFoldDB" id="Q0MX71"/>
<organism evidence="2">
    <name type="scientific">consortium cosmid clone pGZ1</name>
    <dbReference type="NCBI Taxonomy" id="397422"/>
    <lineage>
        <taxon>Bacteria</taxon>
        <taxon>environmental samples</taxon>
    </lineage>
</organism>
<keyword evidence="2" id="KW-0808">Transferase</keyword>
<protein>
    <submittedName>
        <fullName evidence="2">Glycosyl transferase</fullName>
    </submittedName>
</protein>
<feature type="domain" description="Glycosyl transferase family 1" evidence="1">
    <location>
        <begin position="196"/>
        <end position="284"/>
    </location>
</feature>
<reference evidence="2" key="3">
    <citation type="journal article" date="2008" name="FEMS Microbiol. Lett.">
        <title>Identification of genes coding for hydrolytic dehalogenation in the metagenome derived from a denitrifying 4-chlorobenzoate degrading consortium.</title>
        <authorList>
            <person name="Chae J.C."/>
            <person name="Song B."/>
            <person name="Zylstra G.J."/>
        </authorList>
    </citation>
    <scope>NUCLEOTIDE SEQUENCE</scope>
</reference>
<dbReference type="PANTHER" id="PTHR12526:SF627">
    <property type="entry name" value="D-RHAMNOSYLTRANSFERASE WBPZ"/>
    <property type="match status" value="1"/>
</dbReference>
<dbReference type="GO" id="GO:0016757">
    <property type="term" value="F:glycosyltransferase activity"/>
    <property type="evidence" value="ECO:0007669"/>
    <property type="project" value="InterPro"/>
</dbReference>